<evidence type="ECO:0000313" key="5">
    <source>
        <dbReference type="Proteomes" id="UP001187531"/>
    </source>
</evidence>
<dbReference type="EMBL" id="JAVRJZ010000003">
    <property type="protein sequence ID" value="KAK2724279.1"/>
    <property type="molecule type" value="Genomic_DNA"/>
</dbReference>
<dbReference type="Gene3D" id="3.30.710.10">
    <property type="entry name" value="Potassium Channel Kv1.1, Chain A"/>
    <property type="match status" value="1"/>
</dbReference>
<dbReference type="AlphaFoldDB" id="A0AA88I9W1"/>
<dbReference type="SUPFAM" id="SSF54695">
    <property type="entry name" value="POZ domain"/>
    <property type="match status" value="1"/>
</dbReference>
<protein>
    <recommendedName>
        <fullName evidence="3">BTB domain-containing protein</fullName>
    </recommendedName>
</protein>
<dbReference type="InterPro" id="IPR011333">
    <property type="entry name" value="SKP1/BTB/POZ_sf"/>
</dbReference>
<dbReference type="InterPro" id="IPR012983">
    <property type="entry name" value="PHR"/>
</dbReference>
<name>A0AA88I9W1_ARTSF</name>
<dbReference type="Proteomes" id="UP001187531">
    <property type="component" value="Unassembled WGS sequence"/>
</dbReference>
<evidence type="ECO:0000259" key="3">
    <source>
        <dbReference type="PROSITE" id="PS50097"/>
    </source>
</evidence>
<accession>A0AA88I9W1</accession>
<dbReference type="Gene3D" id="1.25.40.420">
    <property type="match status" value="1"/>
</dbReference>
<reference evidence="4" key="1">
    <citation type="submission" date="2023-07" db="EMBL/GenBank/DDBJ databases">
        <title>Chromosome-level genome assembly of Artemia franciscana.</title>
        <authorList>
            <person name="Jo E."/>
        </authorList>
    </citation>
    <scope>NUCLEOTIDE SEQUENCE</scope>
    <source>
        <tissue evidence="4">Whole body</tissue>
    </source>
</reference>
<comment type="subcellular location">
    <subcellularLocation>
        <location evidence="1">Cytoplasm</location>
    </subcellularLocation>
</comment>
<dbReference type="PANTHER" id="PTHR45774:SF3">
    <property type="entry name" value="BTB (POZ) DOMAIN-CONTAINING 2B-RELATED"/>
    <property type="match status" value="1"/>
</dbReference>
<dbReference type="PROSITE" id="PS50097">
    <property type="entry name" value="BTB"/>
    <property type="match status" value="1"/>
</dbReference>
<gene>
    <name evidence="4" type="ORF">QYM36_000961</name>
</gene>
<dbReference type="Pfam" id="PF07707">
    <property type="entry name" value="BACK"/>
    <property type="match status" value="1"/>
</dbReference>
<proteinExistence type="predicted"/>
<keyword evidence="2" id="KW-0963">Cytoplasm</keyword>
<evidence type="ECO:0000256" key="1">
    <source>
        <dbReference type="ARBA" id="ARBA00004496"/>
    </source>
</evidence>
<dbReference type="Gene3D" id="2.60.120.820">
    <property type="entry name" value="PHR domain"/>
    <property type="match status" value="1"/>
</dbReference>
<feature type="domain" description="BTB" evidence="3">
    <location>
        <begin position="68"/>
        <end position="139"/>
    </location>
</feature>
<dbReference type="GO" id="GO:0022008">
    <property type="term" value="P:neurogenesis"/>
    <property type="evidence" value="ECO:0007669"/>
    <property type="project" value="TreeGrafter"/>
</dbReference>
<keyword evidence="5" id="KW-1185">Reference proteome</keyword>
<dbReference type="Pfam" id="PF08005">
    <property type="entry name" value="PHR"/>
    <property type="match status" value="1"/>
</dbReference>
<dbReference type="InterPro" id="IPR038648">
    <property type="entry name" value="PHR_sf"/>
</dbReference>
<dbReference type="SMART" id="SM00875">
    <property type="entry name" value="BACK"/>
    <property type="match status" value="1"/>
</dbReference>
<sequence>MTDRPGPSRQNEGELVPFPRLGPARNAAGLLNANLQLDQANPANLSWQSTKASVKERIAFLFNNEIMSDVIFSVGTENSTRQRIPAHKFVLCAGSVVFDRMFNGPLSSSVSEIELTDIEPQAFLVLLRFLYSDEVRIGPDTVIAALYTAKKYEVLPLEHHCVVYLKNNLTVSNAFTLLNQARFFDEEQLEELCWDVIDKSTPEAVECEGFFDITNELLCALLKRDTLRVSELKLFQAVKRWAEVDCERKEIEPISLNVRAVLGQALLLIRFPQMSLDDFAHHVAQSGVLTDKEVVSMFLYYSVNPKPEVPFPDSPRSVMTSRLLVANRFGTVETRWGYSGTSDRIRFATDKRIYVVGYGLYGSIHGKAEYEANIALINSASNQIITQNDTTFTCDGSPNTFRVYFKEVVEVKAKCQYIAAVTLKGPDSFYGTKGQRKVTIECPGLPGPEKVSFQFYYVTGNNNGTSVEDGQIAEILFFI</sequence>
<dbReference type="SMART" id="SM00225">
    <property type="entry name" value="BTB"/>
    <property type="match status" value="1"/>
</dbReference>
<dbReference type="InterPro" id="IPR011705">
    <property type="entry name" value="BACK"/>
</dbReference>
<organism evidence="4 5">
    <name type="scientific">Artemia franciscana</name>
    <name type="common">Brine shrimp</name>
    <name type="synonym">Artemia sanfranciscana</name>
    <dbReference type="NCBI Taxonomy" id="6661"/>
    <lineage>
        <taxon>Eukaryota</taxon>
        <taxon>Metazoa</taxon>
        <taxon>Ecdysozoa</taxon>
        <taxon>Arthropoda</taxon>
        <taxon>Crustacea</taxon>
        <taxon>Branchiopoda</taxon>
        <taxon>Anostraca</taxon>
        <taxon>Artemiidae</taxon>
        <taxon>Artemia</taxon>
    </lineage>
</organism>
<dbReference type="GO" id="GO:0005829">
    <property type="term" value="C:cytosol"/>
    <property type="evidence" value="ECO:0007669"/>
    <property type="project" value="TreeGrafter"/>
</dbReference>
<dbReference type="Pfam" id="PF00651">
    <property type="entry name" value="BTB"/>
    <property type="match status" value="1"/>
</dbReference>
<evidence type="ECO:0000313" key="4">
    <source>
        <dbReference type="EMBL" id="KAK2724279.1"/>
    </source>
</evidence>
<comment type="caution">
    <text evidence="4">The sequence shown here is derived from an EMBL/GenBank/DDBJ whole genome shotgun (WGS) entry which is preliminary data.</text>
</comment>
<evidence type="ECO:0000256" key="2">
    <source>
        <dbReference type="ARBA" id="ARBA00022490"/>
    </source>
</evidence>
<dbReference type="PANTHER" id="PTHR45774">
    <property type="entry name" value="BTB/POZ DOMAIN-CONTAINING"/>
    <property type="match status" value="1"/>
</dbReference>
<dbReference type="EMBL" id="JAVRJZ010000003">
    <property type="protein sequence ID" value="KAK2724280.1"/>
    <property type="molecule type" value="Genomic_DNA"/>
</dbReference>
<dbReference type="InterPro" id="IPR000210">
    <property type="entry name" value="BTB/POZ_dom"/>
</dbReference>